<dbReference type="Proteomes" id="UP001515480">
    <property type="component" value="Unassembled WGS sequence"/>
</dbReference>
<feature type="region of interest" description="Disordered" evidence="2">
    <location>
        <begin position="386"/>
        <end position="447"/>
    </location>
</feature>
<feature type="region of interest" description="Disordered" evidence="2">
    <location>
        <begin position="603"/>
        <end position="655"/>
    </location>
</feature>
<evidence type="ECO:0000256" key="2">
    <source>
        <dbReference type="SAM" id="MobiDB-lite"/>
    </source>
</evidence>
<feature type="signal peptide" evidence="3">
    <location>
        <begin position="1"/>
        <end position="18"/>
    </location>
</feature>
<evidence type="ECO:0000313" key="4">
    <source>
        <dbReference type="EMBL" id="KAL1504877.1"/>
    </source>
</evidence>
<keyword evidence="1" id="KW-0945">Host-virus interaction</keyword>
<keyword evidence="5" id="KW-1185">Reference proteome</keyword>
<proteinExistence type="predicted"/>
<keyword evidence="3" id="KW-0732">Signal</keyword>
<protein>
    <recommendedName>
        <fullName evidence="6">PB1 domain-containing protein</fullName>
    </recommendedName>
</protein>
<name>A0AB34IS46_PRYPA</name>
<evidence type="ECO:0000313" key="5">
    <source>
        <dbReference type="Proteomes" id="UP001515480"/>
    </source>
</evidence>
<feature type="compositionally biased region" description="Pro residues" evidence="2">
    <location>
        <begin position="386"/>
        <end position="417"/>
    </location>
</feature>
<comment type="caution">
    <text evidence="4">The sequence shown here is derived from an EMBL/GenBank/DDBJ whole genome shotgun (WGS) entry which is preliminary data.</text>
</comment>
<evidence type="ECO:0000256" key="1">
    <source>
        <dbReference type="ARBA" id="ARBA00022581"/>
    </source>
</evidence>
<accession>A0AB34IS46</accession>
<dbReference type="PANTHER" id="PTHR13037:SF24">
    <property type="entry name" value="POLYCOMB PROTEIN PCL-RELATED"/>
    <property type="match status" value="1"/>
</dbReference>
<feature type="compositionally biased region" description="Pro residues" evidence="2">
    <location>
        <begin position="429"/>
        <end position="442"/>
    </location>
</feature>
<sequence>MALRSCARLAWLLAGALAKKVDMQGKCAVVVKEQKWLAEDMEGEAQGNWDYKIRVEPWTLFGKVRVRLMGNAMQVAHVYGGTTAELGEAAFTVTLSAVPVGGDSVFEISGYGEPIRLPELTCRDLHQDMDLSTCILGVHFLIKSLLPPAPIVTEEGEEAMTEGSFSAVAKVDTWVEPSEVTFSFNAPIRVNDLWNARVTSGGTGTTKVTFKLTRQPGSWYGERKSAFGFSGEGDISALPHVSCRLNNPMPRPPPPQPPSPPPTVPPFYVASISGCFLGGGATFTVAPSADEVVGWIESWEVTVSFHKWQAGVHVLLNFFGDHLAEHPLKVLSIDPQDVVQRNEMTTHSIDLTLRSSPVRTFKILASGAVDGMNDLQCCCVMPPPTPPSPPPPPRLFPHPPPPPPPPPSPPAPPPPPGTGLRQIVGRGAPSPPHPPPPPPPSPDTAEQKWSGTLIGLTLAAVALRCFVEILAIRKRFGSVSRWMVFVHTQGSMRKNATLVPTSCDGALALTHRPPAAGARLMGRPRRVKLRVELTNGTEHVQHLPSSCLSSLEELQEAVGEVCSHIDEGLLGELVMVFEDSTGRRCTLTNEADMEEVARAPELRLELQGGEKDEESDASEETRAEGRGGEARVARDRAGHCRKSRPPSVADLDDDEMGACPRRVEHRSHGAKSEANAVHAMCVKIGLCDETCYTATPSNDHSNLD</sequence>
<dbReference type="PANTHER" id="PTHR13037">
    <property type="entry name" value="FORMIN"/>
    <property type="match status" value="1"/>
</dbReference>
<evidence type="ECO:0008006" key="6">
    <source>
        <dbReference type="Google" id="ProtNLM"/>
    </source>
</evidence>
<organism evidence="4 5">
    <name type="scientific">Prymnesium parvum</name>
    <name type="common">Toxic golden alga</name>
    <dbReference type="NCBI Taxonomy" id="97485"/>
    <lineage>
        <taxon>Eukaryota</taxon>
        <taxon>Haptista</taxon>
        <taxon>Haptophyta</taxon>
        <taxon>Prymnesiophyceae</taxon>
        <taxon>Prymnesiales</taxon>
        <taxon>Prymnesiaceae</taxon>
        <taxon>Prymnesium</taxon>
    </lineage>
</organism>
<feature type="compositionally biased region" description="Basic and acidic residues" evidence="2">
    <location>
        <begin position="619"/>
        <end position="638"/>
    </location>
</feature>
<reference evidence="4 5" key="1">
    <citation type="journal article" date="2024" name="Science">
        <title>Giant polyketide synthase enzymes in the biosynthesis of giant marine polyether toxins.</title>
        <authorList>
            <person name="Fallon T.R."/>
            <person name="Shende V.V."/>
            <person name="Wierzbicki I.H."/>
            <person name="Pendleton A.L."/>
            <person name="Watervoot N.F."/>
            <person name="Auber R.P."/>
            <person name="Gonzalez D.J."/>
            <person name="Wisecaver J.H."/>
            <person name="Moore B.S."/>
        </authorList>
    </citation>
    <scope>NUCLEOTIDE SEQUENCE [LARGE SCALE GENOMIC DNA]</scope>
    <source>
        <strain evidence="4 5">12B1</strain>
    </source>
</reference>
<dbReference type="AlphaFoldDB" id="A0AB34IS46"/>
<gene>
    <name evidence="4" type="ORF">AB1Y20_008647</name>
</gene>
<dbReference type="EMBL" id="JBGBPQ010000019">
    <property type="protein sequence ID" value="KAL1504877.1"/>
    <property type="molecule type" value="Genomic_DNA"/>
</dbReference>
<feature type="chain" id="PRO_5044311269" description="PB1 domain-containing protein" evidence="3">
    <location>
        <begin position="19"/>
        <end position="704"/>
    </location>
</feature>
<evidence type="ECO:0000256" key="3">
    <source>
        <dbReference type="SAM" id="SignalP"/>
    </source>
</evidence>